<keyword evidence="2" id="KW-0812">Transmembrane</keyword>
<keyword evidence="2" id="KW-0472">Membrane</keyword>
<evidence type="ECO:0008006" key="5">
    <source>
        <dbReference type="Google" id="ProtNLM"/>
    </source>
</evidence>
<gene>
    <name evidence="3" type="ORF">ABIE13_004512</name>
</gene>
<dbReference type="InterPro" id="IPR036249">
    <property type="entry name" value="Thioredoxin-like_sf"/>
</dbReference>
<sequence>MSEPSPSQDQPLGLTVHSLPTPSEAGAQNARSTRRGRWTMLALALICATPVIASYFSYYVVRPEGRRNFGELIDPQRLVPTVTATNVAGQPVDLTTLKGQWLLVSVSGGACDSACQQHLYMQRQLRESLGREKDRLDWVWLVTDDVPLTPELRPVADVATVLRVPPAELAKWLVPAAGHQASEHLYVVDPMGHWMMRFPANMDMGGAAKAKRDLERLLRASVSWDNAGR</sequence>
<dbReference type="Gene3D" id="3.40.30.10">
    <property type="entry name" value="Glutaredoxin"/>
    <property type="match status" value="1"/>
</dbReference>
<evidence type="ECO:0000256" key="2">
    <source>
        <dbReference type="SAM" id="Phobius"/>
    </source>
</evidence>
<accession>A0ABV2QEB3</accession>
<feature type="region of interest" description="Disordered" evidence="1">
    <location>
        <begin position="1"/>
        <end position="31"/>
    </location>
</feature>
<feature type="transmembrane region" description="Helical" evidence="2">
    <location>
        <begin position="38"/>
        <end position="61"/>
    </location>
</feature>
<evidence type="ECO:0000313" key="3">
    <source>
        <dbReference type="EMBL" id="MET4579384.1"/>
    </source>
</evidence>
<feature type="compositionally biased region" description="Polar residues" evidence="1">
    <location>
        <begin position="1"/>
        <end position="10"/>
    </location>
</feature>
<keyword evidence="2" id="KW-1133">Transmembrane helix</keyword>
<dbReference type="RefSeq" id="WP_354447429.1">
    <property type="nucleotide sequence ID" value="NZ_JBEPSH010000009.1"/>
</dbReference>
<comment type="caution">
    <text evidence="3">The sequence shown here is derived from an EMBL/GenBank/DDBJ whole genome shotgun (WGS) entry which is preliminary data.</text>
</comment>
<dbReference type="Proteomes" id="UP001549320">
    <property type="component" value="Unassembled WGS sequence"/>
</dbReference>
<organism evidence="3 4">
    <name type="scientific">Ottowia thiooxydans</name>
    <dbReference type="NCBI Taxonomy" id="219182"/>
    <lineage>
        <taxon>Bacteria</taxon>
        <taxon>Pseudomonadati</taxon>
        <taxon>Pseudomonadota</taxon>
        <taxon>Betaproteobacteria</taxon>
        <taxon>Burkholderiales</taxon>
        <taxon>Comamonadaceae</taxon>
        <taxon>Ottowia</taxon>
    </lineage>
</organism>
<name>A0ABV2QEB3_9BURK</name>
<proteinExistence type="predicted"/>
<reference evidence="3 4" key="1">
    <citation type="submission" date="2024-06" db="EMBL/GenBank/DDBJ databases">
        <title>Sorghum-associated microbial communities from plants grown in Nebraska, USA.</title>
        <authorList>
            <person name="Schachtman D."/>
        </authorList>
    </citation>
    <scope>NUCLEOTIDE SEQUENCE [LARGE SCALE GENOMIC DNA]</scope>
    <source>
        <strain evidence="3 4">2709</strain>
    </source>
</reference>
<dbReference type="SUPFAM" id="SSF52833">
    <property type="entry name" value="Thioredoxin-like"/>
    <property type="match status" value="1"/>
</dbReference>
<evidence type="ECO:0000256" key="1">
    <source>
        <dbReference type="SAM" id="MobiDB-lite"/>
    </source>
</evidence>
<evidence type="ECO:0000313" key="4">
    <source>
        <dbReference type="Proteomes" id="UP001549320"/>
    </source>
</evidence>
<keyword evidence="4" id="KW-1185">Reference proteome</keyword>
<dbReference type="EMBL" id="JBEPSH010000009">
    <property type="protein sequence ID" value="MET4579384.1"/>
    <property type="molecule type" value="Genomic_DNA"/>
</dbReference>
<protein>
    <recommendedName>
        <fullName evidence="5">Transmembrane protein</fullName>
    </recommendedName>
</protein>